<reference evidence="5" key="1">
    <citation type="submission" date="2023-07" db="EMBL/GenBank/DDBJ databases">
        <title>30 novel species of actinomycetes from the DSMZ collection.</title>
        <authorList>
            <person name="Nouioui I."/>
        </authorList>
    </citation>
    <scope>NUCLEOTIDE SEQUENCE [LARGE SCALE GENOMIC DNA]</scope>
    <source>
        <strain evidence="5">DSM 44399</strain>
    </source>
</reference>
<protein>
    <submittedName>
        <fullName evidence="4">SDR family oxidoreductase</fullName>
        <ecNumber evidence="4">1.-.-.-</ecNumber>
    </submittedName>
</protein>
<dbReference type="PANTHER" id="PTHR44196">
    <property type="entry name" value="DEHYDROGENASE/REDUCTASE SDR FAMILY MEMBER 7B"/>
    <property type="match status" value="1"/>
</dbReference>
<dbReference type="Pfam" id="PF00106">
    <property type="entry name" value="adh_short"/>
    <property type="match status" value="1"/>
</dbReference>
<comment type="similarity">
    <text evidence="1 3">Belongs to the short-chain dehydrogenases/reductases (SDR) family.</text>
</comment>
<accession>A0ABU2JDY4</accession>
<keyword evidence="5" id="KW-1185">Reference proteome</keyword>
<dbReference type="PRINTS" id="PR00080">
    <property type="entry name" value="SDRFAMILY"/>
</dbReference>
<evidence type="ECO:0000256" key="2">
    <source>
        <dbReference type="ARBA" id="ARBA00023002"/>
    </source>
</evidence>
<evidence type="ECO:0000313" key="5">
    <source>
        <dbReference type="Proteomes" id="UP001183176"/>
    </source>
</evidence>
<evidence type="ECO:0000313" key="4">
    <source>
        <dbReference type="EMBL" id="MDT0262933.1"/>
    </source>
</evidence>
<dbReference type="PANTHER" id="PTHR44196:SF2">
    <property type="entry name" value="SHORT-CHAIN DEHYDROGENASE-RELATED"/>
    <property type="match status" value="1"/>
</dbReference>
<keyword evidence="2 4" id="KW-0560">Oxidoreductase</keyword>
<dbReference type="Gene3D" id="3.40.50.720">
    <property type="entry name" value="NAD(P)-binding Rossmann-like Domain"/>
    <property type="match status" value="1"/>
</dbReference>
<evidence type="ECO:0000256" key="1">
    <source>
        <dbReference type="ARBA" id="ARBA00006484"/>
    </source>
</evidence>
<dbReference type="PRINTS" id="PR00081">
    <property type="entry name" value="GDHRDH"/>
</dbReference>
<dbReference type="Proteomes" id="UP001183176">
    <property type="component" value="Unassembled WGS sequence"/>
</dbReference>
<dbReference type="EC" id="1.-.-.-" evidence="4"/>
<dbReference type="CDD" id="cd05233">
    <property type="entry name" value="SDR_c"/>
    <property type="match status" value="1"/>
</dbReference>
<dbReference type="SUPFAM" id="SSF51735">
    <property type="entry name" value="NAD(P)-binding Rossmann-fold domains"/>
    <property type="match status" value="1"/>
</dbReference>
<comment type="caution">
    <text evidence="4">The sequence shown here is derived from an EMBL/GenBank/DDBJ whole genome shotgun (WGS) entry which is preliminary data.</text>
</comment>
<dbReference type="InterPro" id="IPR002347">
    <property type="entry name" value="SDR_fam"/>
</dbReference>
<gene>
    <name evidence="4" type="ORF">RM423_16175</name>
</gene>
<dbReference type="InterPro" id="IPR036291">
    <property type="entry name" value="NAD(P)-bd_dom_sf"/>
</dbReference>
<sequence length="265" mass="28017">MSWTQQPDAAQLTGFALITGATAGLGASFARRFAAEGRDLVLVARDAERLESSAADLRSRYPVEVEVLSADLGTEDGRTAVADRIGSVDRSVDSVVNNAGFGLYRAFGKASLAEEERLLDVNVRAVLALTHAAVNAMCPRGRGEIINISSVAGFVPRGGATTYAAGKAWVTTFTEGVASLLDGTGVRATAVCPGFTHTEFHARAAADMSSTPSWMWLDADRVVADGLADARAGKVVSVPSRRYRAILVLIKLLPRSVVRKAVARR</sequence>
<dbReference type="PIRSF" id="PIRSF000126">
    <property type="entry name" value="11-beta-HSD1"/>
    <property type="match status" value="1"/>
</dbReference>
<organism evidence="4 5">
    <name type="scientific">Jatrophihabitans lederbergiae</name>
    <dbReference type="NCBI Taxonomy" id="3075547"/>
    <lineage>
        <taxon>Bacteria</taxon>
        <taxon>Bacillati</taxon>
        <taxon>Actinomycetota</taxon>
        <taxon>Actinomycetes</taxon>
        <taxon>Jatrophihabitantales</taxon>
        <taxon>Jatrophihabitantaceae</taxon>
        <taxon>Jatrophihabitans</taxon>
    </lineage>
</organism>
<evidence type="ECO:0000256" key="3">
    <source>
        <dbReference type="RuleBase" id="RU000363"/>
    </source>
</evidence>
<dbReference type="RefSeq" id="WP_311424079.1">
    <property type="nucleotide sequence ID" value="NZ_JAVREH010000024.1"/>
</dbReference>
<name>A0ABU2JDY4_9ACTN</name>
<dbReference type="GO" id="GO:0016491">
    <property type="term" value="F:oxidoreductase activity"/>
    <property type="evidence" value="ECO:0007669"/>
    <property type="project" value="UniProtKB-KW"/>
</dbReference>
<dbReference type="EMBL" id="JAVREH010000024">
    <property type="protein sequence ID" value="MDT0262933.1"/>
    <property type="molecule type" value="Genomic_DNA"/>
</dbReference>
<proteinExistence type="inferred from homology"/>